<keyword evidence="17" id="KW-1185">Reference proteome</keyword>
<evidence type="ECO:0000256" key="10">
    <source>
        <dbReference type="ARBA" id="ARBA00023180"/>
    </source>
</evidence>
<dbReference type="FunFam" id="2.60.40.10:FF:000552">
    <property type="entry name" value="Related to glucoamylase"/>
    <property type="match status" value="1"/>
</dbReference>
<dbReference type="InterPro" id="IPR013783">
    <property type="entry name" value="Ig-like_fold"/>
</dbReference>
<evidence type="ECO:0000256" key="3">
    <source>
        <dbReference type="ARBA" id="ARBA00008061"/>
    </source>
</evidence>
<dbReference type="Gene3D" id="2.60.40.1180">
    <property type="entry name" value="Golgi alpha-mannosidase II"/>
    <property type="match status" value="1"/>
</dbReference>
<dbReference type="PROSITE" id="PS51166">
    <property type="entry name" value="CBM20"/>
    <property type="match status" value="1"/>
</dbReference>
<organism evidence="16 17">
    <name type="scientific">Lasiosphaeria ovina</name>
    <dbReference type="NCBI Taxonomy" id="92902"/>
    <lineage>
        <taxon>Eukaryota</taxon>
        <taxon>Fungi</taxon>
        <taxon>Dikarya</taxon>
        <taxon>Ascomycota</taxon>
        <taxon>Pezizomycotina</taxon>
        <taxon>Sordariomycetes</taxon>
        <taxon>Sordariomycetidae</taxon>
        <taxon>Sordariales</taxon>
        <taxon>Lasiosphaeriaceae</taxon>
        <taxon>Lasiosphaeria</taxon>
    </lineage>
</organism>
<dbReference type="InterPro" id="IPR017853">
    <property type="entry name" value="GH"/>
</dbReference>
<evidence type="ECO:0000313" key="16">
    <source>
        <dbReference type="EMBL" id="KAK3362059.1"/>
    </source>
</evidence>
<dbReference type="InterPro" id="IPR002044">
    <property type="entry name" value="CBM20"/>
</dbReference>
<keyword evidence="13" id="KW-0624">Polysaccharide degradation</keyword>
<dbReference type="GO" id="GO:0005509">
    <property type="term" value="F:calcium ion binding"/>
    <property type="evidence" value="ECO:0007669"/>
    <property type="project" value="InterPro"/>
</dbReference>
<dbReference type="PANTHER" id="PTHR10357">
    <property type="entry name" value="ALPHA-AMYLASE FAMILY MEMBER"/>
    <property type="match status" value="1"/>
</dbReference>
<proteinExistence type="inferred from homology"/>
<evidence type="ECO:0000256" key="14">
    <source>
        <dbReference type="SAM" id="SignalP"/>
    </source>
</evidence>
<dbReference type="Proteomes" id="UP001287356">
    <property type="component" value="Unassembled WGS sequence"/>
</dbReference>
<dbReference type="CDD" id="cd05811">
    <property type="entry name" value="CBM20_glucoamylase"/>
    <property type="match status" value="1"/>
</dbReference>
<evidence type="ECO:0000256" key="11">
    <source>
        <dbReference type="ARBA" id="ARBA00023277"/>
    </source>
</evidence>
<dbReference type="EMBL" id="JAULSN010000010">
    <property type="protein sequence ID" value="KAK3362059.1"/>
    <property type="molecule type" value="Genomic_DNA"/>
</dbReference>
<keyword evidence="12" id="KW-0326">Glycosidase</keyword>
<dbReference type="Pfam" id="PF00128">
    <property type="entry name" value="Alpha-amylase"/>
    <property type="match status" value="1"/>
</dbReference>
<reference evidence="16" key="1">
    <citation type="journal article" date="2023" name="Mol. Phylogenet. Evol.">
        <title>Genome-scale phylogeny and comparative genomics of the fungal order Sordariales.</title>
        <authorList>
            <person name="Hensen N."/>
            <person name="Bonometti L."/>
            <person name="Westerberg I."/>
            <person name="Brannstrom I.O."/>
            <person name="Guillou S."/>
            <person name="Cros-Aarteil S."/>
            <person name="Calhoun S."/>
            <person name="Haridas S."/>
            <person name="Kuo A."/>
            <person name="Mondo S."/>
            <person name="Pangilinan J."/>
            <person name="Riley R."/>
            <person name="LaButti K."/>
            <person name="Andreopoulos B."/>
            <person name="Lipzen A."/>
            <person name="Chen C."/>
            <person name="Yan M."/>
            <person name="Daum C."/>
            <person name="Ng V."/>
            <person name="Clum A."/>
            <person name="Steindorff A."/>
            <person name="Ohm R.A."/>
            <person name="Martin F."/>
            <person name="Silar P."/>
            <person name="Natvig D.O."/>
            <person name="Lalanne C."/>
            <person name="Gautier V."/>
            <person name="Ament-Velasquez S.L."/>
            <person name="Kruys A."/>
            <person name="Hutchinson M.I."/>
            <person name="Powell A.J."/>
            <person name="Barry K."/>
            <person name="Miller A.N."/>
            <person name="Grigoriev I.V."/>
            <person name="Debuchy R."/>
            <person name="Gladieux P."/>
            <person name="Hiltunen Thoren M."/>
            <person name="Johannesson H."/>
        </authorList>
    </citation>
    <scope>NUCLEOTIDE SEQUENCE</scope>
    <source>
        <strain evidence="16">CBS 958.72</strain>
    </source>
</reference>
<dbReference type="AlphaFoldDB" id="A0AAE0JUG3"/>
<dbReference type="PANTHER" id="PTHR10357:SF215">
    <property type="entry name" value="ALPHA-AMYLASE 1"/>
    <property type="match status" value="1"/>
</dbReference>
<dbReference type="Gene3D" id="3.20.20.80">
    <property type="entry name" value="Glycosidases"/>
    <property type="match status" value="1"/>
</dbReference>
<dbReference type="InterPro" id="IPR013780">
    <property type="entry name" value="Glyco_hydro_b"/>
</dbReference>
<dbReference type="GO" id="GO:0004556">
    <property type="term" value="F:alpha-amylase activity"/>
    <property type="evidence" value="ECO:0007669"/>
    <property type="project" value="UniProtKB-EC"/>
</dbReference>
<evidence type="ECO:0000256" key="6">
    <source>
        <dbReference type="ARBA" id="ARBA00022729"/>
    </source>
</evidence>
<feature type="signal peptide" evidence="14">
    <location>
        <begin position="1"/>
        <end position="23"/>
    </location>
</feature>
<evidence type="ECO:0000313" key="17">
    <source>
        <dbReference type="Proteomes" id="UP001287356"/>
    </source>
</evidence>
<keyword evidence="7 16" id="KW-0378">Hydrolase</keyword>
<dbReference type="CDD" id="cd11319">
    <property type="entry name" value="AmyAc_euk_AmyA"/>
    <property type="match status" value="1"/>
</dbReference>
<keyword evidence="9" id="KW-1015">Disulfide bond</keyword>
<keyword evidence="10" id="KW-0325">Glycoprotein</keyword>
<dbReference type="InterPro" id="IPR034836">
    <property type="entry name" value="CBM20_glucoamylase"/>
</dbReference>
<reference evidence="16" key="2">
    <citation type="submission" date="2023-06" db="EMBL/GenBank/DDBJ databases">
        <authorList>
            <consortium name="Lawrence Berkeley National Laboratory"/>
            <person name="Haridas S."/>
            <person name="Hensen N."/>
            <person name="Bonometti L."/>
            <person name="Westerberg I."/>
            <person name="Brannstrom I.O."/>
            <person name="Guillou S."/>
            <person name="Cros-Aarteil S."/>
            <person name="Calhoun S."/>
            <person name="Kuo A."/>
            <person name="Mondo S."/>
            <person name="Pangilinan J."/>
            <person name="Riley R."/>
            <person name="Labutti K."/>
            <person name="Andreopoulos B."/>
            <person name="Lipzen A."/>
            <person name="Chen C."/>
            <person name="Yanf M."/>
            <person name="Daum C."/>
            <person name="Ng V."/>
            <person name="Clum A."/>
            <person name="Steindorff A."/>
            <person name="Ohm R."/>
            <person name="Martin F."/>
            <person name="Silar P."/>
            <person name="Natvig D."/>
            <person name="Lalanne C."/>
            <person name="Gautier V."/>
            <person name="Ament-Velasquez S.L."/>
            <person name="Kruys A."/>
            <person name="Hutchinson M.I."/>
            <person name="Powell A.J."/>
            <person name="Barry K."/>
            <person name="Miller A.N."/>
            <person name="Grigoriev I.V."/>
            <person name="Debuchy R."/>
            <person name="Gladieux P."/>
            <person name="Thoren M.H."/>
            <person name="Johannesson H."/>
        </authorList>
    </citation>
    <scope>NUCLEOTIDE SEQUENCE</scope>
    <source>
        <strain evidence="16">CBS 958.72</strain>
    </source>
</reference>
<dbReference type="SMART" id="SM01065">
    <property type="entry name" value="CBM_2"/>
    <property type="match status" value="1"/>
</dbReference>
<dbReference type="FunFam" id="3.20.20.80:FF:000120">
    <property type="entry name" value="Alpha-amylase A"/>
    <property type="match status" value="1"/>
</dbReference>
<keyword evidence="8" id="KW-0106">Calcium</keyword>
<evidence type="ECO:0000256" key="1">
    <source>
        <dbReference type="ARBA" id="ARBA00000548"/>
    </source>
</evidence>
<dbReference type="SUPFAM" id="SSF51011">
    <property type="entry name" value="Glycosyl hydrolase domain"/>
    <property type="match status" value="1"/>
</dbReference>
<evidence type="ECO:0000256" key="7">
    <source>
        <dbReference type="ARBA" id="ARBA00022801"/>
    </source>
</evidence>
<evidence type="ECO:0000256" key="9">
    <source>
        <dbReference type="ARBA" id="ARBA00023157"/>
    </source>
</evidence>
<name>A0AAE0JUG3_9PEZI</name>
<evidence type="ECO:0000256" key="13">
    <source>
        <dbReference type="ARBA" id="ARBA00023326"/>
    </source>
</evidence>
<dbReference type="EC" id="3.2.1.1" evidence="4"/>
<sequence length="628" mass="67117">MRITSLHLGVLAAVVSWAPQVGGMAAAGWRGQSIYQVVTDRFARTDLSTTAACNASQQVYCGGTWRGLISRLDYIQGMGFTAIWISPVVKQMDGNTADGWVVLLTKNTRGSSSYHGYWAQDIMALNSAFGTPTDLAALAAALHVRGMALMVDVVTNHMAYKGCGSCVNYSVFTPFSLASYFHPFCFIDYSNQTSVEVCWQGTNTVSLPDLRTENDDLRLVWNNWIAGLVSTYSIDGLRIDSVKHVEQSFWPGFMAAAGVYAVGEVFSGDPAYTAPYQKYIDGVLDYPSYYWITRAFQSPAGSISGLVDGLNTLTQAALDLSLYGLFIENHDVPRFPSLTGDVALVKNAIAFTMFKDGIPIVYQGQEQHYSGGATPANREALWLSGYSTSSELYRWISQLNQIRTWAVSQDAGYLTYKARPIYSEGRFCFMRKGLPGYQVVAVFTNIGSASSSTVALPSSVAGFNATQSLIDVMSCTTVVTDSSGGLALALTGGLPKVLYPLARLSGSGICPSTVPGTTSTVSAACTSTAVAITFNELVTTTFGDTIKITGNVASLGNWNPSNGVALNASKYTASNPLWFGTVSLALGSVVAYKFVKVSSSGAVAWEADLNHTATVPCTAATLSSSWQA</sequence>
<protein>
    <recommendedName>
        <fullName evidence="4">alpha-amylase</fullName>
        <ecNumber evidence="4">3.2.1.1</ecNumber>
    </recommendedName>
</protein>
<dbReference type="InterPro" id="IPR006047">
    <property type="entry name" value="GH13_cat_dom"/>
</dbReference>
<evidence type="ECO:0000256" key="2">
    <source>
        <dbReference type="ARBA" id="ARBA00001913"/>
    </source>
</evidence>
<dbReference type="SUPFAM" id="SSF49452">
    <property type="entry name" value="Starch-binding domain-like"/>
    <property type="match status" value="1"/>
</dbReference>
<dbReference type="InterPro" id="IPR013784">
    <property type="entry name" value="Carb-bd-like_fold"/>
</dbReference>
<dbReference type="GO" id="GO:2001070">
    <property type="term" value="F:starch binding"/>
    <property type="evidence" value="ECO:0007669"/>
    <property type="project" value="InterPro"/>
</dbReference>
<evidence type="ECO:0000256" key="4">
    <source>
        <dbReference type="ARBA" id="ARBA00012595"/>
    </source>
</evidence>
<gene>
    <name evidence="16" type="ORF">B0T24DRAFT_537944</name>
</gene>
<dbReference type="Pfam" id="PF00686">
    <property type="entry name" value="CBM_20"/>
    <property type="match status" value="1"/>
</dbReference>
<accession>A0AAE0JUG3</accession>
<dbReference type="GO" id="GO:0000272">
    <property type="term" value="P:polysaccharide catabolic process"/>
    <property type="evidence" value="ECO:0007669"/>
    <property type="project" value="UniProtKB-KW"/>
</dbReference>
<comment type="cofactor">
    <cofactor evidence="2">
        <name>Ca(2+)</name>
        <dbReference type="ChEBI" id="CHEBI:29108"/>
    </cofactor>
</comment>
<evidence type="ECO:0000256" key="5">
    <source>
        <dbReference type="ARBA" id="ARBA00022723"/>
    </source>
</evidence>
<dbReference type="Pfam" id="PF09260">
    <property type="entry name" value="A_amylase_dom_C"/>
    <property type="match status" value="1"/>
</dbReference>
<evidence type="ECO:0000259" key="15">
    <source>
        <dbReference type="PROSITE" id="PS51166"/>
    </source>
</evidence>
<dbReference type="SMART" id="SM00642">
    <property type="entry name" value="Aamy"/>
    <property type="match status" value="1"/>
</dbReference>
<keyword evidence="5" id="KW-0479">Metal-binding</keyword>
<dbReference type="SUPFAM" id="SSF51445">
    <property type="entry name" value="(Trans)glycosidases"/>
    <property type="match status" value="1"/>
</dbReference>
<feature type="domain" description="CBM20" evidence="15">
    <location>
        <begin position="513"/>
        <end position="628"/>
    </location>
</feature>
<dbReference type="InterPro" id="IPR015340">
    <property type="entry name" value="A_amylase_C_dom"/>
</dbReference>
<feature type="chain" id="PRO_5042282557" description="alpha-amylase" evidence="14">
    <location>
        <begin position="24"/>
        <end position="628"/>
    </location>
</feature>
<comment type="catalytic activity">
    <reaction evidence="1">
        <text>Endohydrolysis of (1-&gt;4)-alpha-D-glucosidic linkages in polysaccharides containing three or more (1-&gt;4)-alpha-linked D-glucose units.</text>
        <dbReference type="EC" id="3.2.1.1"/>
    </reaction>
</comment>
<comment type="similarity">
    <text evidence="3">Belongs to the glycosyl hydrolase 13 family.</text>
</comment>
<evidence type="ECO:0000256" key="12">
    <source>
        <dbReference type="ARBA" id="ARBA00023295"/>
    </source>
</evidence>
<keyword evidence="11" id="KW-0119">Carbohydrate metabolism</keyword>
<comment type="caution">
    <text evidence="16">The sequence shown here is derived from an EMBL/GenBank/DDBJ whole genome shotgun (WGS) entry which is preliminary data.</text>
</comment>
<dbReference type="Gene3D" id="2.60.40.10">
    <property type="entry name" value="Immunoglobulins"/>
    <property type="match status" value="1"/>
</dbReference>
<evidence type="ECO:0000256" key="8">
    <source>
        <dbReference type="ARBA" id="ARBA00022837"/>
    </source>
</evidence>
<keyword evidence="6 14" id="KW-0732">Signal</keyword>